<comment type="catalytic activity">
    <reaction evidence="1">
        <text>ATP + protein L-histidine = ADP + protein N-phospho-L-histidine.</text>
        <dbReference type="EC" id="2.7.13.3"/>
    </reaction>
</comment>
<feature type="region of interest" description="Disordered" evidence="4">
    <location>
        <begin position="401"/>
        <end position="423"/>
    </location>
</feature>
<dbReference type="SUPFAM" id="SSF55874">
    <property type="entry name" value="ATPase domain of HSP90 chaperone/DNA topoisomerase II/histidine kinase"/>
    <property type="match status" value="1"/>
</dbReference>
<protein>
    <recommendedName>
        <fullName evidence="2">histidine kinase</fullName>
        <ecNumber evidence="2">2.7.13.3</ecNumber>
    </recommendedName>
</protein>
<evidence type="ECO:0000313" key="7">
    <source>
        <dbReference type="EMBL" id="MCS3710604.1"/>
    </source>
</evidence>
<evidence type="ECO:0000259" key="6">
    <source>
        <dbReference type="SMART" id="SM00387"/>
    </source>
</evidence>
<dbReference type="Proteomes" id="UP001155057">
    <property type="component" value="Unassembled WGS sequence"/>
</dbReference>
<feature type="transmembrane region" description="Helical" evidence="5">
    <location>
        <begin position="98"/>
        <end position="116"/>
    </location>
</feature>
<dbReference type="GO" id="GO:0016020">
    <property type="term" value="C:membrane"/>
    <property type="evidence" value="ECO:0007669"/>
    <property type="project" value="InterPro"/>
</dbReference>
<accession>A0A9X2PK56</accession>
<dbReference type="GO" id="GO:0000155">
    <property type="term" value="F:phosphorelay sensor kinase activity"/>
    <property type="evidence" value="ECO:0007669"/>
    <property type="project" value="InterPro"/>
</dbReference>
<keyword evidence="3" id="KW-0175">Coiled coil</keyword>
<dbReference type="InterPro" id="IPR036890">
    <property type="entry name" value="HATPase_C_sf"/>
</dbReference>
<dbReference type="EMBL" id="JANUBL010000001">
    <property type="protein sequence ID" value="MCS4120568.1"/>
    <property type="molecule type" value="Genomic_DNA"/>
</dbReference>
<dbReference type="PANTHER" id="PTHR34220:SF7">
    <property type="entry name" value="SENSOR HISTIDINE KINASE YPDA"/>
    <property type="match status" value="1"/>
</dbReference>
<evidence type="ECO:0000313" key="9">
    <source>
        <dbReference type="Proteomes" id="UP001155144"/>
    </source>
</evidence>
<dbReference type="Proteomes" id="UP001155144">
    <property type="component" value="Unassembled WGS sequence"/>
</dbReference>
<dbReference type="InterPro" id="IPR004358">
    <property type="entry name" value="Sig_transdc_His_kin-like_C"/>
</dbReference>
<dbReference type="Pfam" id="PF06580">
    <property type="entry name" value="His_kinase"/>
    <property type="match status" value="1"/>
</dbReference>
<keyword evidence="5" id="KW-0472">Membrane</keyword>
<dbReference type="Pfam" id="PF02518">
    <property type="entry name" value="HATPase_c"/>
    <property type="match status" value="1"/>
</dbReference>
<organism evidence="8 9">
    <name type="scientific">Salinibacter ruber</name>
    <dbReference type="NCBI Taxonomy" id="146919"/>
    <lineage>
        <taxon>Bacteria</taxon>
        <taxon>Pseudomonadati</taxon>
        <taxon>Rhodothermota</taxon>
        <taxon>Rhodothermia</taxon>
        <taxon>Rhodothermales</taxon>
        <taxon>Salinibacteraceae</taxon>
        <taxon>Salinibacter</taxon>
    </lineage>
</organism>
<dbReference type="SMART" id="SM00387">
    <property type="entry name" value="HATPase_c"/>
    <property type="match status" value="1"/>
</dbReference>
<sequence length="423" mass="46590">MAAPAASELSALRRFTRRYLQYGTVALLGALLLIEGAGPWLVEWFRATPGPQLWGRVPFAFFTFAVGLWTRLHLWVLLVPVVLALFRWADVRAGLKHGVGWMLAIGVPIAVVHVAIERGIFAVATLTREGIYPNFTTSFDFRAIDPYGIGGWQLAVFLVRRLIADYFTYFIVAALCFAYEHFARSREQEAQAQALQAELAQAQLQALRMQVNPHFLFNTLNAITVLVRGGETAKAGRTLRLLSDMLRATFQGVDVQTVPLREEIDLVERYLEIEEIRFEDRLRTEIDVDPAVSEVAVPYLLLQPLVENAVRHGIAPHAEPGTVRVTARPATTHGQKGVELTVADSGPGFSDPPEVLLDESEGVGLSTTKRRLDTLYGEAHALELGPAPDGGARVTIRIPCSPRDTLFPSEKQREAPAAPAPSA</sequence>
<evidence type="ECO:0000256" key="4">
    <source>
        <dbReference type="SAM" id="MobiDB-lite"/>
    </source>
</evidence>
<feature type="coiled-coil region" evidence="3">
    <location>
        <begin position="185"/>
        <end position="212"/>
    </location>
</feature>
<evidence type="ECO:0000313" key="8">
    <source>
        <dbReference type="EMBL" id="MCS4120568.1"/>
    </source>
</evidence>
<comment type="caution">
    <text evidence="8">The sequence shown here is derived from an EMBL/GenBank/DDBJ whole genome shotgun (WGS) entry which is preliminary data.</text>
</comment>
<evidence type="ECO:0000256" key="2">
    <source>
        <dbReference type="ARBA" id="ARBA00012438"/>
    </source>
</evidence>
<evidence type="ECO:0000256" key="5">
    <source>
        <dbReference type="SAM" id="Phobius"/>
    </source>
</evidence>
<dbReference type="EC" id="2.7.13.3" evidence="2"/>
<feature type="transmembrane region" description="Helical" evidence="5">
    <location>
        <begin position="19"/>
        <end position="41"/>
    </location>
</feature>
<evidence type="ECO:0000256" key="1">
    <source>
        <dbReference type="ARBA" id="ARBA00000085"/>
    </source>
</evidence>
<dbReference type="InterPro" id="IPR050640">
    <property type="entry name" value="Bact_2-comp_sensor_kinase"/>
</dbReference>
<dbReference type="InterPro" id="IPR003594">
    <property type="entry name" value="HATPase_dom"/>
</dbReference>
<keyword evidence="8" id="KW-0808">Transferase</keyword>
<evidence type="ECO:0000256" key="3">
    <source>
        <dbReference type="SAM" id="Coils"/>
    </source>
</evidence>
<feature type="transmembrane region" description="Helical" evidence="5">
    <location>
        <begin position="61"/>
        <end position="86"/>
    </location>
</feature>
<name>A0A9X2PK56_9BACT</name>
<dbReference type="PANTHER" id="PTHR34220">
    <property type="entry name" value="SENSOR HISTIDINE KINASE YPDA"/>
    <property type="match status" value="1"/>
</dbReference>
<dbReference type="InterPro" id="IPR010559">
    <property type="entry name" value="Sig_transdc_His_kin_internal"/>
</dbReference>
<dbReference type="Gene3D" id="3.30.565.10">
    <property type="entry name" value="Histidine kinase-like ATPase, C-terminal domain"/>
    <property type="match status" value="1"/>
</dbReference>
<feature type="domain" description="Histidine kinase/HSP90-like ATPase" evidence="6">
    <location>
        <begin position="297"/>
        <end position="402"/>
    </location>
</feature>
<dbReference type="RefSeq" id="WP_011405558.1">
    <property type="nucleotide sequence ID" value="NZ_CALTRV010000004.1"/>
</dbReference>
<dbReference type="PRINTS" id="PR00344">
    <property type="entry name" value="BCTRLSENSOR"/>
</dbReference>
<dbReference type="AlphaFoldDB" id="A0A9X2PK56"/>
<gene>
    <name evidence="8" type="ORF">GGP45_000886</name>
    <name evidence="7" type="ORF">GGP61_002217</name>
</gene>
<reference evidence="8" key="1">
    <citation type="submission" date="2022-08" db="EMBL/GenBank/DDBJ databases">
        <title>Genomic Encyclopedia of Type Strains, Phase V (KMG-V): Genome sequencing to study the core and pangenomes of soil and plant-associated prokaryotes.</title>
        <authorList>
            <person name="Whitman W."/>
        </authorList>
    </citation>
    <scope>NUCLEOTIDE SEQUENCE</scope>
    <source>
        <strain evidence="8">SP3026</strain>
        <strain evidence="7">SP3049</strain>
    </source>
</reference>
<keyword evidence="5" id="KW-0812">Transmembrane</keyword>
<keyword evidence="5" id="KW-1133">Transmembrane helix</keyword>
<dbReference type="EMBL" id="JANUAE010000007">
    <property type="protein sequence ID" value="MCS3710604.1"/>
    <property type="molecule type" value="Genomic_DNA"/>
</dbReference>
<proteinExistence type="predicted"/>
<keyword evidence="8" id="KW-0418">Kinase</keyword>